<sequence length="112" mass="11679">MTMAGGGNVPSNDVALRASMGIDAVRVALATAMILLVPLAGMQFAHGVQWTGVDFAVAAVLLATAGWTCLRTGRRVARLVLWQRVAVIGVLALVFAALWVELAVGVLFNFGS</sequence>
<keyword evidence="1" id="KW-0812">Transmembrane</keyword>
<dbReference type="AlphaFoldDB" id="A0A7W9U6Y4"/>
<gene>
    <name evidence="2" type="ORF">HD842_000872</name>
</gene>
<keyword evidence="1" id="KW-1133">Transmembrane helix</keyword>
<feature type="transmembrane region" description="Helical" evidence="1">
    <location>
        <begin position="85"/>
        <end position="108"/>
    </location>
</feature>
<protein>
    <submittedName>
        <fullName evidence="2">Uncharacterized protein</fullName>
    </submittedName>
</protein>
<proteinExistence type="predicted"/>
<dbReference type="EMBL" id="JACHBX010000001">
    <property type="protein sequence ID" value="MBB6132761.1"/>
    <property type="molecule type" value="Genomic_DNA"/>
</dbReference>
<evidence type="ECO:0000256" key="1">
    <source>
        <dbReference type="SAM" id="Phobius"/>
    </source>
</evidence>
<keyword evidence="3" id="KW-1185">Reference proteome</keyword>
<organism evidence="2 3">
    <name type="scientific">Massilia aurea</name>
    <dbReference type="NCBI Taxonomy" id="373040"/>
    <lineage>
        <taxon>Bacteria</taxon>
        <taxon>Pseudomonadati</taxon>
        <taxon>Pseudomonadota</taxon>
        <taxon>Betaproteobacteria</taxon>
        <taxon>Burkholderiales</taxon>
        <taxon>Oxalobacteraceae</taxon>
        <taxon>Telluria group</taxon>
        <taxon>Massilia</taxon>
    </lineage>
</organism>
<evidence type="ECO:0000313" key="2">
    <source>
        <dbReference type="EMBL" id="MBB6132761.1"/>
    </source>
</evidence>
<reference evidence="2 3" key="1">
    <citation type="submission" date="2020-08" db="EMBL/GenBank/DDBJ databases">
        <title>The Agave Microbiome: Exploring the role of microbial communities in plant adaptations to desert environments.</title>
        <authorList>
            <person name="Partida-Martinez L.P."/>
        </authorList>
    </citation>
    <scope>NUCLEOTIDE SEQUENCE [LARGE SCALE GENOMIC DNA]</scope>
    <source>
        <strain evidence="2 3">AT3.2</strain>
    </source>
</reference>
<accession>A0A7W9U6Y4</accession>
<name>A0A7W9U6Y4_9BURK</name>
<evidence type="ECO:0000313" key="3">
    <source>
        <dbReference type="Proteomes" id="UP000540787"/>
    </source>
</evidence>
<feature type="transmembrane region" description="Helical" evidence="1">
    <location>
        <begin position="52"/>
        <end position="73"/>
    </location>
</feature>
<dbReference type="Proteomes" id="UP000540787">
    <property type="component" value="Unassembled WGS sequence"/>
</dbReference>
<feature type="transmembrane region" description="Helical" evidence="1">
    <location>
        <begin position="27"/>
        <end position="46"/>
    </location>
</feature>
<comment type="caution">
    <text evidence="2">The sequence shown here is derived from an EMBL/GenBank/DDBJ whole genome shotgun (WGS) entry which is preliminary data.</text>
</comment>
<dbReference type="RefSeq" id="WP_221290120.1">
    <property type="nucleotide sequence ID" value="NZ_JACHBX010000001.1"/>
</dbReference>
<keyword evidence="1" id="KW-0472">Membrane</keyword>